<evidence type="ECO:0000313" key="1">
    <source>
        <dbReference type="EMBL" id="KAJ0085381.1"/>
    </source>
</evidence>
<accession>A0ACC1AHH7</accession>
<protein>
    <submittedName>
        <fullName evidence="1">Uncharacterized protein</fullName>
    </submittedName>
</protein>
<reference evidence="2" key="1">
    <citation type="journal article" date="2023" name="G3 (Bethesda)">
        <title>Genome assembly and association tests identify interacting loci associated with vigor, precocity, and sex in interspecific pistachio rootstocks.</title>
        <authorList>
            <person name="Palmer W."/>
            <person name="Jacygrad E."/>
            <person name="Sagayaradj S."/>
            <person name="Cavanaugh K."/>
            <person name="Han R."/>
            <person name="Bertier L."/>
            <person name="Beede B."/>
            <person name="Kafkas S."/>
            <person name="Golino D."/>
            <person name="Preece J."/>
            <person name="Michelmore R."/>
        </authorList>
    </citation>
    <scope>NUCLEOTIDE SEQUENCE [LARGE SCALE GENOMIC DNA]</scope>
</reference>
<name>A0ACC1AHH7_9ROSI</name>
<organism evidence="1 2">
    <name type="scientific">Pistacia atlantica</name>
    <dbReference type="NCBI Taxonomy" id="434234"/>
    <lineage>
        <taxon>Eukaryota</taxon>
        <taxon>Viridiplantae</taxon>
        <taxon>Streptophyta</taxon>
        <taxon>Embryophyta</taxon>
        <taxon>Tracheophyta</taxon>
        <taxon>Spermatophyta</taxon>
        <taxon>Magnoliopsida</taxon>
        <taxon>eudicotyledons</taxon>
        <taxon>Gunneridae</taxon>
        <taxon>Pentapetalae</taxon>
        <taxon>rosids</taxon>
        <taxon>malvids</taxon>
        <taxon>Sapindales</taxon>
        <taxon>Anacardiaceae</taxon>
        <taxon>Pistacia</taxon>
    </lineage>
</organism>
<dbReference type="EMBL" id="CM047906">
    <property type="protein sequence ID" value="KAJ0085381.1"/>
    <property type="molecule type" value="Genomic_DNA"/>
</dbReference>
<dbReference type="Proteomes" id="UP001164250">
    <property type="component" value="Chromosome 10"/>
</dbReference>
<proteinExistence type="predicted"/>
<sequence length="117" mass="13016">MLYSSTKGSLVPSDIPRKNCTALKLKVQAKGERVYELDFAKLTGEPDVNPLPNHGKAVNAIDGELACRRKRDLSDVKFPMKAIFKVLFLSRSSPAGVPGSRPLSVILRCFKCQHYRK</sequence>
<gene>
    <name evidence="1" type="ORF">Patl1_06853</name>
</gene>
<keyword evidence="2" id="KW-1185">Reference proteome</keyword>
<comment type="caution">
    <text evidence="1">The sequence shown here is derived from an EMBL/GenBank/DDBJ whole genome shotgun (WGS) entry which is preliminary data.</text>
</comment>
<evidence type="ECO:0000313" key="2">
    <source>
        <dbReference type="Proteomes" id="UP001164250"/>
    </source>
</evidence>